<gene>
    <name evidence="1" type="ORF">B5V03_37015</name>
</gene>
<dbReference type="Proteomes" id="UP000290819">
    <property type="component" value="Unassembled WGS sequence"/>
</dbReference>
<evidence type="ECO:0000313" key="1">
    <source>
        <dbReference type="EMBL" id="RXT35457.1"/>
    </source>
</evidence>
<proteinExistence type="predicted"/>
<dbReference type="AlphaFoldDB" id="A0A4Q1UPF8"/>
<comment type="caution">
    <text evidence="1">The sequence shown here is derived from an EMBL/GenBank/DDBJ whole genome shotgun (WGS) entry which is preliminary data.</text>
</comment>
<accession>A0A4Q1UPF8</accession>
<reference evidence="1 2" key="1">
    <citation type="submission" date="2017-03" db="EMBL/GenBank/DDBJ databases">
        <authorList>
            <person name="Safronova V.I."/>
            <person name="Sazanova A.L."/>
            <person name="Chirak E.R."/>
        </authorList>
    </citation>
    <scope>NUCLEOTIDE SEQUENCE [LARGE SCALE GENOMIC DNA]</scope>
    <source>
        <strain evidence="1 2">Opo-243</strain>
    </source>
</reference>
<organism evidence="1 2">
    <name type="scientific">Bradyrhizobium betae</name>
    <dbReference type="NCBI Taxonomy" id="244734"/>
    <lineage>
        <taxon>Bacteria</taxon>
        <taxon>Pseudomonadati</taxon>
        <taxon>Pseudomonadota</taxon>
        <taxon>Alphaproteobacteria</taxon>
        <taxon>Hyphomicrobiales</taxon>
        <taxon>Nitrobacteraceae</taxon>
        <taxon>Bradyrhizobium</taxon>
    </lineage>
</organism>
<protein>
    <submittedName>
        <fullName evidence="1">Uncharacterized protein</fullName>
    </submittedName>
</protein>
<sequence length="60" mass="6564">MQRLQKMQGSRVPVAIIVKRRRTGTSLASGEFAVKQAHFGRAQSGKMMSDLVFLTRASAA</sequence>
<keyword evidence="2" id="KW-1185">Reference proteome</keyword>
<dbReference type="EMBL" id="MZXW01000053">
    <property type="protein sequence ID" value="RXT35457.1"/>
    <property type="molecule type" value="Genomic_DNA"/>
</dbReference>
<name>A0A4Q1UPF8_9BRAD</name>
<evidence type="ECO:0000313" key="2">
    <source>
        <dbReference type="Proteomes" id="UP000290819"/>
    </source>
</evidence>